<dbReference type="EMBL" id="CP158260">
    <property type="protein sequence ID" value="XDJ64878.1"/>
    <property type="molecule type" value="Genomic_DNA"/>
</dbReference>
<evidence type="ECO:0000313" key="15">
    <source>
        <dbReference type="EMBL" id="XDJ53453.1"/>
    </source>
</evidence>
<sequence length="282" mass="30817">MEQLQAFWAGIPDLSGMAINLGMTLAILVIGWAISSLLGRWMRRIADRSPRIDPTIVPMVRSVTVWAVRIVVLLAVLARLGVQTASLVAMLGASALAIGLALQGTLQNFAAGIMLLVLRPVRAGEFVAIGGQGSGTVDEIGLFMTRFVQVDGIHILLPNTLVWGSPITNYSRNKTRRLDMMLGVRYDDDLEAALAALQALVDQHEGILADPAPQVMVMEYRDSTIMVNIRAWTPADQYWDVYFDLHRHAPQALRQAGLRSPIPLREVKSVPAPVEKDKAAHA</sequence>
<evidence type="ECO:0000259" key="10">
    <source>
        <dbReference type="Pfam" id="PF21088"/>
    </source>
</evidence>
<feature type="domain" description="Mechanosensitive ion channel MscS C-terminal" evidence="9">
    <location>
        <begin position="182"/>
        <end position="259"/>
    </location>
</feature>
<dbReference type="InterPro" id="IPR045275">
    <property type="entry name" value="MscS_archaea/bacteria_type"/>
</dbReference>
<feature type="transmembrane region" description="Helical" evidence="7">
    <location>
        <begin position="88"/>
        <end position="118"/>
    </location>
</feature>
<keyword evidence="31" id="KW-1185">Reference proteome</keyword>
<evidence type="ECO:0000313" key="26">
    <source>
        <dbReference type="EMBL" id="XDJ86870.1"/>
    </source>
</evidence>
<evidence type="ECO:0000313" key="20">
    <source>
        <dbReference type="EMBL" id="XDJ71301.1"/>
    </source>
</evidence>
<keyword evidence="7" id="KW-0407">Ion channel</keyword>
<dbReference type="PANTHER" id="PTHR30221">
    <property type="entry name" value="SMALL-CONDUCTANCE MECHANOSENSITIVE CHANNEL"/>
    <property type="match status" value="1"/>
</dbReference>
<keyword evidence="3" id="KW-1003">Cell membrane</keyword>
<evidence type="ECO:0000256" key="2">
    <source>
        <dbReference type="ARBA" id="ARBA00008017"/>
    </source>
</evidence>
<evidence type="ECO:0000313" key="17">
    <source>
        <dbReference type="EMBL" id="XDJ58748.1"/>
    </source>
</evidence>
<keyword evidence="7" id="KW-0813">Transport</keyword>
<dbReference type="GO" id="GO:0005886">
    <property type="term" value="C:plasma membrane"/>
    <property type="evidence" value="ECO:0007669"/>
    <property type="project" value="UniProtKB-SubCell"/>
</dbReference>
<evidence type="ECO:0000313" key="19">
    <source>
        <dbReference type="EMBL" id="XDJ64878.1"/>
    </source>
</evidence>
<accession>A0AB39EG42</accession>
<dbReference type="EMBL" id="CP158266">
    <property type="protein sequence ID" value="XDJ81401.1"/>
    <property type="molecule type" value="Genomic_DNA"/>
</dbReference>
<dbReference type="EMBL" id="CP158252">
    <property type="protein sequence ID" value="XDJ42880.1"/>
    <property type="molecule type" value="Genomic_DNA"/>
</dbReference>
<evidence type="ECO:0000313" key="14">
    <source>
        <dbReference type="EMBL" id="XDJ51232.1"/>
    </source>
</evidence>
<dbReference type="EMBL" id="CP158257">
    <property type="protein sequence ID" value="XDJ56066.1"/>
    <property type="molecule type" value="Genomic_DNA"/>
</dbReference>
<dbReference type="EMBL" id="CP158268">
    <property type="protein sequence ID" value="XDJ84466.1"/>
    <property type="molecule type" value="Genomic_DNA"/>
</dbReference>
<evidence type="ECO:0000256" key="7">
    <source>
        <dbReference type="RuleBase" id="RU369025"/>
    </source>
</evidence>
<dbReference type="InterPro" id="IPR049278">
    <property type="entry name" value="MS_channel_C"/>
</dbReference>
<dbReference type="EMBL" id="CP158269">
    <property type="protein sequence ID" value="XDJ86870.1"/>
    <property type="molecule type" value="Genomic_DNA"/>
</dbReference>
<reference evidence="11" key="1">
    <citation type="journal article" date="2014" name="Int. J. Syst. Evol. Microbiol.">
        <title>Complete genome of a new Firmicutes species belonging to the dominant human colonic microbiota ('Ruminococcus bicirculans') reveals two chromosomes and a selective capacity to utilize plant glucans.</title>
        <authorList>
            <consortium name="NISC Comparative Sequencing Program"/>
            <person name="Wegmann U."/>
            <person name="Louis P."/>
            <person name="Goesmann A."/>
            <person name="Henrissat B."/>
            <person name="Duncan S.H."/>
            <person name="Flint H.J."/>
        </authorList>
    </citation>
    <scope>NUCLEOTIDE SEQUENCE</scope>
    <source>
        <strain evidence="11">JCM 15515</strain>
    </source>
</reference>
<evidence type="ECO:0000313" key="28">
    <source>
        <dbReference type="EMBL" id="XDJ94045.1"/>
    </source>
</evidence>
<gene>
    <name evidence="17" type="ORF">ABRY90_02175</name>
    <name evidence="18" type="ORF">ABRY92_10970</name>
    <name evidence="28" type="ORF">ABRY95_03240</name>
    <name evidence="24" type="ORF">ABRY96_06670</name>
    <name evidence="21" type="ORF">ABRY97_07985</name>
    <name evidence="26" type="ORF">ABRY98_07820</name>
    <name evidence="12" type="ORF">ABRY99_04740</name>
    <name evidence="16" type="ORF">ABRZ00_02480</name>
    <name evidence="15" type="ORF">ABRZ01_02840</name>
    <name evidence="13" type="ORF">ABRZ02_13895</name>
    <name evidence="19" type="ORF">ABRZ03_06025</name>
    <name evidence="29" type="ORF">ABRZ05_08710</name>
    <name evidence="20" type="ORF">ABRZ06_10240</name>
    <name evidence="23" type="ORF">ABRZ07_02020</name>
    <name evidence="25" type="ORF">ABRZ08_09505</name>
    <name evidence="14" type="ORF">ABRZ09_05115</name>
    <name evidence="22" type="ORF">ABRZ10_10405</name>
    <name evidence="30" type="ORF">ABRZ11_08365</name>
    <name evidence="27" type="ORF">ABRZ12_00475</name>
    <name evidence="11" type="ORF">GCM10009108_15580</name>
</gene>
<dbReference type="InterPro" id="IPR023408">
    <property type="entry name" value="MscS_beta-dom_sf"/>
</dbReference>
<evidence type="ECO:0000313" key="25">
    <source>
        <dbReference type="EMBL" id="XDJ84466.1"/>
    </source>
</evidence>
<comment type="similarity">
    <text evidence="2 7">Belongs to the MscS (TC 1.A.23) family.</text>
</comment>
<dbReference type="SUPFAM" id="SSF82861">
    <property type="entry name" value="Mechanosensitive channel protein MscS (YggB), transmembrane region"/>
    <property type="match status" value="1"/>
</dbReference>
<evidence type="ECO:0000256" key="6">
    <source>
        <dbReference type="ARBA" id="ARBA00023136"/>
    </source>
</evidence>
<keyword evidence="4 7" id="KW-0812">Transmembrane</keyword>
<dbReference type="EMBL" id="BAAAEX010000009">
    <property type="protein sequence ID" value="GAA0778507.1"/>
    <property type="molecule type" value="Genomic_DNA"/>
</dbReference>
<comment type="subcellular location">
    <subcellularLocation>
        <location evidence="7">Cell inner membrane</location>
        <topology evidence="7">Multi-pass membrane protein</topology>
    </subcellularLocation>
    <subcellularLocation>
        <location evidence="1">Cell membrane</location>
        <topology evidence="1">Multi-pass membrane protein</topology>
    </subcellularLocation>
</comment>
<keyword evidence="6 7" id="KW-0472">Membrane</keyword>
<comment type="subunit">
    <text evidence="7">Homoheptamer.</text>
</comment>
<feature type="transmembrane region" description="Helical" evidence="7">
    <location>
        <begin position="17"/>
        <end position="38"/>
    </location>
</feature>
<keyword evidence="7" id="KW-0997">Cell inner membrane</keyword>
<dbReference type="InterPro" id="IPR011014">
    <property type="entry name" value="MscS_channel_TM-2"/>
</dbReference>
<evidence type="ECO:0000259" key="8">
    <source>
        <dbReference type="Pfam" id="PF00924"/>
    </source>
</evidence>
<dbReference type="Gene3D" id="2.30.30.60">
    <property type="match status" value="1"/>
</dbReference>
<dbReference type="EMBL" id="CP158253">
    <property type="protein sequence ID" value="XDJ44713.1"/>
    <property type="molecule type" value="Genomic_DNA"/>
</dbReference>
<dbReference type="Proteomes" id="UP001500573">
    <property type="component" value="Unassembled WGS sequence"/>
</dbReference>
<dbReference type="GO" id="GO:0008381">
    <property type="term" value="F:mechanosensitive monoatomic ion channel activity"/>
    <property type="evidence" value="ECO:0007669"/>
    <property type="project" value="InterPro"/>
</dbReference>
<evidence type="ECO:0000313" key="29">
    <source>
        <dbReference type="EMBL" id="XDJ95187.1"/>
    </source>
</evidence>
<evidence type="ECO:0000313" key="16">
    <source>
        <dbReference type="EMBL" id="XDJ56066.1"/>
    </source>
</evidence>
<dbReference type="SUPFAM" id="SSF50182">
    <property type="entry name" value="Sm-like ribonucleoproteins"/>
    <property type="match status" value="1"/>
</dbReference>
<evidence type="ECO:0000259" key="9">
    <source>
        <dbReference type="Pfam" id="PF21082"/>
    </source>
</evidence>
<evidence type="ECO:0000313" key="13">
    <source>
        <dbReference type="EMBL" id="XDJ44713.1"/>
    </source>
</evidence>
<dbReference type="EMBL" id="CP158256">
    <property type="protein sequence ID" value="XDJ53453.1"/>
    <property type="molecule type" value="Genomic_DNA"/>
</dbReference>
<reference evidence="31" key="2">
    <citation type="journal article" date="2019" name="Int. J. Syst. Evol. Microbiol.">
        <title>The Global Catalogue of Microorganisms (GCM) 10K type strain sequencing project: providing services to taxonomists for standard genome sequencing and annotation.</title>
        <authorList>
            <consortium name="The Broad Institute Genomics Platform"/>
            <consortium name="The Broad Institute Genome Sequencing Center for Infectious Disease"/>
            <person name="Wu L."/>
            <person name="Ma J."/>
        </authorList>
    </citation>
    <scope>NUCLEOTIDE SEQUENCE [LARGE SCALE GENOMIC DNA]</scope>
    <source>
        <strain evidence="31">JCM 15515</strain>
    </source>
</reference>
<dbReference type="Pfam" id="PF00924">
    <property type="entry name" value="MS_channel_2nd"/>
    <property type="match status" value="1"/>
</dbReference>
<dbReference type="Gene3D" id="3.30.70.100">
    <property type="match status" value="1"/>
</dbReference>
<dbReference type="EMBL" id="CP158263">
    <property type="protein sequence ID" value="XDJ71301.1"/>
    <property type="molecule type" value="Genomic_DNA"/>
</dbReference>
<name>A0AB39EG42_9BURK</name>
<feature type="transmembrane region" description="Helical" evidence="7">
    <location>
        <begin position="59"/>
        <end position="82"/>
    </location>
</feature>
<comment type="function">
    <text evidence="7">Mechanosensitive channel that participates in the regulation of osmotic pressure changes within the cell, opening in response to stretch forces in the membrane lipid bilayer, without the need for other proteins. Contributes to normal resistance to hypoosmotic shock. Forms an ion channel of 1.0 nanosiemens conductance with a slight preference for anions.</text>
</comment>
<feature type="domain" description="Mechanosensitive ion channel MscS" evidence="8">
    <location>
        <begin position="105"/>
        <end position="172"/>
    </location>
</feature>
<evidence type="ECO:0000313" key="22">
    <source>
        <dbReference type="EMBL" id="XDJ76566.1"/>
    </source>
</evidence>
<proteinExistence type="inferred from homology"/>
<dbReference type="EMBL" id="CP158270">
    <property type="protein sequence ID" value="XDJ90814.1"/>
    <property type="molecule type" value="Genomic_DNA"/>
</dbReference>
<evidence type="ECO:0000256" key="5">
    <source>
        <dbReference type="ARBA" id="ARBA00022989"/>
    </source>
</evidence>
<evidence type="ECO:0000256" key="1">
    <source>
        <dbReference type="ARBA" id="ARBA00004651"/>
    </source>
</evidence>
<dbReference type="EMBL" id="CP158273">
    <property type="protein sequence ID" value="XDJ95187.1"/>
    <property type="molecule type" value="Genomic_DNA"/>
</dbReference>
<dbReference type="SUPFAM" id="SSF82689">
    <property type="entry name" value="Mechanosensitive channel protein MscS (YggB), C-terminal domain"/>
    <property type="match status" value="1"/>
</dbReference>
<keyword evidence="5 7" id="KW-1133">Transmembrane helix</keyword>
<organism evidence="19">
    <name type="scientific">Castellaniella ginsengisoli</name>
    <dbReference type="NCBI Taxonomy" id="546114"/>
    <lineage>
        <taxon>Bacteria</taxon>
        <taxon>Pseudomonadati</taxon>
        <taxon>Pseudomonadota</taxon>
        <taxon>Betaproteobacteria</taxon>
        <taxon>Burkholderiales</taxon>
        <taxon>Alcaligenaceae</taxon>
        <taxon>Castellaniella</taxon>
    </lineage>
</organism>
<evidence type="ECO:0000256" key="4">
    <source>
        <dbReference type="ARBA" id="ARBA00022692"/>
    </source>
</evidence>
<dbReference type="Pfam" id="PF21082">
    <property type="entry name" value="MS_channel_3rd"/>
    <property type="match status" value="1"/>
</dbReference>
<evidence type="ECO:0000313" key="24">
    <source>
        <dbReference type="EMBL" id="XDJ81401.1"/>
    </source>
</evidence>
<reference evidence="11" key="3">
    <citation type="submission" date="2023-12" db="EMBL/GenBank/DDBJ databases">
        <authorList>
            <person name="Sun Q."/>
            <person name="Inoue M."/>
        </authorList>
    </citation>
    <scope>NUCLEOTIDE SEQUENCE</scope>
    <source>
        <strain evidence="11">JCM 15515</strain>
    </source>
</reference>
<dbReference type="EMBL" id="CP158272">
    <property type="protein sequence ID" value="XDJ97835.1"/>
    <property type="molecule type" value="Genomic_DNA"/>
</dbReference>
<feature type="domain" description="Mechanosensitive ion channel transmembrane helices 2/3" evidence="10">
    <location>
        <begin position="70"/>
        <end position="103"/>
    </location>
</feature>
<evidence type="ECO:0000313" key="31">
    <source>
        <dbReference type="Proteomes" id="UP001500573"/>
    </source>
</evidence>
<dbReference type="InterPro" id="IPR011066">
    <property type="entry name" value="MscS_channel_C_sf"/>
</dbReference>
<evidence type="ECO:0000313" key="23">
    <source>
        <dbReference type="EMBL" id="XDJ80312.1"/>
    </source>
</evidence>
<dbReference type="Gene3D" id="1.10.287.1260">
    <property type="match status" value="1"/>
</dbReference>
<dbReference type="Pfam" id="PF21088">
    <property type="entry name" value="MS_channel_1st"/>
    <property type="match status" value="1"/>
</dbReference>
<dbReference type="EMBL" id="CP158259">
    <property type="protein sequence ID" value="XDJ60506.1"/>
    <property type="molecule type" value="Genomic_DNA"/>
</dbReference>
<evidence type="ECO:0000313" key="12">
    <source>
        <dbReference type="EMBL" id="XDJ42880.1"/>
    </source>
</evidence>
<evidence type="ECO:0000313" key="30">
    <source>
        <dbReference type="EMBL" id="XDJ97835.1"/>
    </source>
</evidence>
<evidence type="ECO:0000256" key="3">
    <source>
        <dbReference type="ARBA" id="ARBA00022475"/>
    </source>
</evidence>
<keyword evidence="7" id="KW-0406">Ion transport</keyword>
<dbReference type="EMBL" id="CP158265">
    <property type="protein sequence ID" value="XDJ76566.1"/>
    <property type="molecule type" value="Genomic_DNA"/>
</dbReference>
<dbReference type="InterPro" id="IPR010920">
    <property type="entry name" value="LSM_dom_sf"/>
</dbReference>
<dbReference type="EMBL" id="CP158267">
    <property type="protein sequence ID" value="XDJ80312.1"/>
    <property type="molecule type" value="Genomic_DNA"/>
</dbReference>
<evidence type="ECO:0000313" key="11">
    <source>
        <dbReference type="EMBL" id="GAA0778507.1"/>
    </source>
</evidence>
<evidence type="ECO:0000313" key="18">
    <source>
        <dbReference type="EMBL" id="XDJ60506.1"/>
    </source>
</evidence>
<dbReference type="EMBL" id="CP158271">
    <property type="protein sequence ID" value="XDJ94045.1"/>
    <property type="molecule type" value="Genomic_DNA"/>
</dbReference>
<dbReference type="PANTHER" id="PTHR30221:SF1">
    <property type="entry name" value="SMALL-CONDUCTANCE MECHANOSENSITIVE CHANNEL"/>
    <property type="match status" value="1"/>
</dbReference>
<dbReference type="EMBL" id="CP158258">
    <property type="protein sequence ID" value="XDJ58748.1"/>
    <property type="molecule type" value="Genomic_DNA"/>
</dbReference>
<dbReference type="EMBL" id="CP158264">
    <property type="protein sequence ID" value="XDJ73574.1"/>
    <property type="molecule type" value="Genomic_DNA"/>
</dbReference>
<evidence type="ECO:0000313" key="21">
    <source>
        <dbReference type="EMBL" id="XDJ73574.1"/>
    </source>
</evidence>
<dbReference type="AlphaFoldDB" id="A0AB39EG42"/>
<dbReference type="EMBL" id="CP158255">
    <property type="protein sequence ID" value="XDJ51232.1"/>
    <property type="molecule type" value="Genomic_DNA"/>
</dbReference>
<dbReference type="KEGG" id="cgin:ABRZ00_02480"/>
<evidence type="ECO:0000313" key="27">
    <source>
        <dbReference type="EMBL" id="XDJ90814.1"/>
    </source>
</evidence>
<dbReference type="InterPro" id="IPR006685">
    <property type="entry name" value="MscS_channel_2nd"/>
</dbReference>
<protein>
    <recommendedName>
        <fullName evidence="7">Small-conductance mechanosensitive channel</fullName>
    </recommendedName>
</protein>
<reference evidence="19" key="4">
    <citation type="submission" date="2024-05" db="EMBL/GenBank/DDBJ databases">
        <authorList>
            <person name="Luo Y.-C."/>
            <person name="Nicholds J."/>
            <person name="Mortimer T."/>
            <person name="Maboni G."/>
        </authorList>
    </citation>
    <scope>NUCLEOTIDE SEQUENCE</scope>
    <source>
        <strain evidence="29">124370</strain>
        <strain evidence="30">124566</strain>
        <strain evidence="28">124953</strain>
        <strain evidence="27">130308</strain>
        <strain evidence="26">130416</strain>
        <strain evidence="25">140124</strain>
        <strain evidence="23">141555</strain>
        <strain evidence="24">143751</strain>
        <strain evidence="22">143769</strain>
        <strain evidence="21">143811</strain>
        <strain evidence="20">143936</strain>
        <strain evidence="19">145850</strain>
        <strain evidence="18">145852</strain>
        <strain evidence="17">148131</strain>
        <strain evidence="16">150221</strain>
        <strain evidence="15">150964</strain>
        <strain evidence="14">151108</strain>
        <strain evidence="13">153271</strain>
        <strain evidence="12">153920</strain>
    </source>
</reference>
<dbReference type="InterPro" id="IPR049142">
    <property type="entry name" value="MS_channel_1st"/>
</dbReference>
<comment type="caution">
    <text evidence="7">Lacks conserved residue(s) required for the propagation of feature annotation.</text>
</comment>